<dbReference type="CDD" id="cd03230">
    <property type="entry name" value="ABC_DR_subfamily_A"/>
    <property type="match status" value="1"/>
</dbReference>
<protein>
    <submittedName>
        <fullName evidence="6">ABC transporter ATP-binding protein</fullName>
    </submittedName>
</protein>
<evidence type="ECO:0000313" key="7">
    <source>
        <dbReference type="Proteomes" id="UP000252004"/>
    </source>
</evidence>
<dbReference type="SMART" id="SM00382">
    <property type="entry name" value="AAA"/>
    <property type="match status" value="1"/>
</dbReference>
<keyword evidence="2" id="KW-0547">Nucleotide-binding</keyword>
<dbReference type="GO" id="GO:0016887">
    <property type="term" value="F:ATP hydrolysis activity"/>
    <property type="evidence" value="ECO:0007669"/>
    <property type="project" value="InterPro"/>
</dbReference>
<evidence type="ECO:0000256" key="3">
    <source>
        <dbReference type="ARBA" id="ARBA00022840"/>
    </source>
</evidence>
<accession>A0A344U2H9</accession>
<dbReference type="PROSITE" id="PS50893">
    <property type="entry name" value="ABC_TRANSPORTER_2"/>
    <property type="match status" value="1"/>
</dbReference>
<name>A0A344U2H9_9ACTN</name>
<evidence type="ECO:0000256" key="1">
    <source>
        <dbReference type="ARBA" id="ARBA00022448"/>
    </source>
</evidence>
<dbReference type="OrthoDB" id="9804819at2"/>
<evidence type="ECO:0000256" key="4">
    <source>
        <dbReference type="SAM" id="MobiDB-lite"/>
    </source>
</evidence>
<organism evidence="6 7">
    <name type="scientific">Streptomyces globosus</name>
    <dbReference type="NCBI Taxonomy" id="68209"/>
    <lineage>
        <taxon>Bacteria</taxon>
        <taxon>Bacillati</taxon>
        <taxon>Actinomycetota</taxon>
        <taxon>Actinomycetes</taxon>
        <taxon>Kitasatosporales</taxon>
        <taxon>Streptomycetaceae</taxon>
        <taxon>Streptomyces</taxon>
    </lineage>
</organism>
<dbReference type="SUPFAM" id="SSF52540">
    <property type="entry name" value="P-loop containing nucleoside triphosphate hydrolases"/>
    <property type="match status" value="1"/>
</dbReference>
<dbReference type="AlphaFoldDB" id="A0A344U2H9"/>
<feature type="region of interest" description="Disordered" evidence="4">
    <location>
        <begin position="296"/>
        <end position="320"/>
    </location>
</feature>
<sequence length="320" mass="33709">MNDPTAPPAIRAQGVHHSFRGKEALADCGFELPAGRIAALVGPNGAGKSTLFHLLTGLLRPTRGEIRVFGAAPGTRTARERTAFVGQDKPLHQDFTVAETLALGRRMNRHWDTAKAERIVRDGDIPPKARIGSLSGGKRTRVALALAFGRQADLLLLDEPLADLDPLVRHEMTGLLMAEAADRGITVVVSSHVLPELENVCDHVLLLQSGRIRLAGDTQDLREAYTRVTGRADPDTPDGLPAAADRSAVVHAATTGRQLTAVIRNAPGSALPAGADARWITATPSLEELLLAHLRSAPGTTPPGPPAPHPAHPAQTGAAA</sequence>
<dbReference type="KEGG" id="sgz:C0216_18055"/>
<dbReference type="InterPro" id="IPR051782">
    <property type="entry name" value="ABC_Transporter_VariousFunc"/>
</dbReference>
<dbReference type="PANTHER" id="PTHR42939:SF1">
    <property type="entry name" value="ABC TRANSPORTER ATP-BINDING PROTEIN ALBC-RELATED"/>
    <property type="match status" value="1"/>
</dbReference>
<dbReference type="RefSeq" id="WP_114056288.1">
    <property type="nucleotide sequence ID" value="NZ_CP030862.1"/>
</dbReference>
<dbReference type="PANTHER" id="PTHR42939">
    <property type="entry name" value="ABC TRANSPORTER ATP-BINDING PROTEIN ALBC-RELATED"/>
    <property type="match status" value="1"/>
</dbReference>
<dbReference type="Pfam" id="PF00005">
    <property type="entry name" value="ABC_tran"/>
    <property type="match status" value="1"/>
</dbReference>
<dbReference type="InterPro" id="IPR027417">
    <property type="entry name" value="P-loop_NTPase"/>
</dbReference>
<evidence type="ECO:0000256" key="2">
    <source>
        <dbReference type="ARBA" id="ARBA00022741"/>
    </source>
</evidence>
<proteinExistence type="predicted"/>
<evidence type="ECO:0000313" key="6">
    <source>
        <dbReference type="EMBL" id="AXE25100.1"/>
    </source>
</evidence>
<keyword evidence="7" id="KW-1185">Reference proteome</keyword>
<dbReference type="EMBL" id="CP030862">
    <property type="protein sequence ID" value="AXE25100.1"/>
    <property type="molecule type" value="Genomic_DNA"/>
</dbReference>
<dbReference type="Gene3D" id="3.40.50.300">
    <property type="entry name" value="P-loop containing nucleotide triphosphate hydrolases"/>
    <property type="match status" value="1"/>
</dbReference>
<feature type="compositionally biased region" description="Pro residues" evidence="4">
    <location>
        <begin position="300"/>
        <end position="311"/>
    </location>
</feature>
<keyword evidence="3 6" id="KW-0067">ATP-binding</keyword>
<gene>
    <name evidence="6" type="ORF">C0216_18055</name>
</gene>
<dbReference type="InterPro" id="IPR003439">
    <property type="entry name" value="ABC_transporter-like_ATP-bd"/>
</dbReference>
<evidence type="ECO:0000259" key="5">
    <source>
        <dbReference type="PROSITE" id="PS50893"/>
    </source>
</evidence>
<dbReference type="GO" id="GO:0005524">
    <property type="term" value="F:ATP binding"/>
    <property type="evidence" value="ECO:0007669"/>
    <property type="project" value="UniProtKB-KW"/>
</dbReference>
<dbReference type="InterPro" id="IPR003593">
    <property type="entry name" value="AAA+_ATPase"/>
</dbReference>
<keyword evidence="1" id="KW-0813">Transport</keyword>
<reference evidence="6 7" key="1">
    <citation type="submission" date="2018-01" db="EMBL/GenBank/DDBJ databases">
        <title>Draft genome Sequence of streptomyces globosus LZH-48.</title>
        <authorList>
            <person name="Ran K."/>
            <person name="Li Z."/>
            <person name="Wei S."/>
            <person name="Dong R."/>
        </authorList>
    </citation>
    <scope>NUCLEOTIDE SEQUENCE [LARGE SCALE GENOMIC DNA]</scope>
    <source>
        <strain evidence="6 7">LZH-48</strain>
    </source>
</reference>
<feature type="domain" description="ABC transporter" evidence="5">
    <location>
        <begin position="10"/>
        <end position="234"/>
    </location>
</feature>
<dbReference type="Proteomes" id="UP000252004">
    <property type="component" value="Chromosome"/>
</dbReference>